<accession>A0A381PME7</accession>
<dbReference type="AlphaFoldDB" id="A0A381PME7"/>
<dbReference type="SUPFAM" id="SSF81296">
    <property type="entry name" value="E set domains"/>
    <property type="match status" value="1"/>
</dbReference>
<proteinExistence type="predicted"/>
<dbReference type="PANTHER" id="PTHR37947:SF1">
    <property type="entry name" value="BLL2462 PROTEIN"/>
    <property type="match status" value="1"/>
</dbReference>
<protein>
    <recommendedName>
        <fullName evidence="2">Putative glutamine amidotransferase domain-containing protein</fullName>
    </recommendedName>
</protein>
<sequence>MERIFEFLFKYPPLFFEQGDFTFGAPRSVRLWLIIAGLLGAATVASYTIARGKSTVTDRGVMAGLRVLLLAVIIVCLLQPSLILSTVVPQQNFVGILIDDSQSMLLADENGEPRNSFINKEFASDESELLEQLSDRFSLRFFRFSDVAGRIDSPSELAYEGTHTNLSRALDVAREELSGVPLSGLVMITDGADNDNQPLAESLVPLQAAGVPVFTVGLGEESITPDIELGRIEMPRAVLEGSSLTVDVIITQTGFESSTVPLIVEDELQIIAEETVELGPDGEPVVARIYFELEGVGPRRVSFRIPPQPGERVNRNNARSVQVEVRGEREKVLYFEGEPRFEVKFMRRAVEEDENIQLVVLQRTAESKFLRLDVDDGSELEFGFPTSREEMYRYRALILGSVEASFFTHDQLQMIADFVSKRGGGLLLLGGHGAFAEGGWQGTPVEEVMPVVLTSPADDPQGFFAEVKVTPTPAGLTHPAVLLGVEQDQVREQWDSLPTVTTVNPISQVRPGATTLLSGSGEQLALEQIVLAFQRYGRGKSIALTIQDSWLWQMHADVPLEDQSHEIFWQQMIRWLVDGVPEAVEAVTDREQVEPGENVRLVTNVGDSSYIEVNNATVTARITSPTGIMEDLPVSWTVQRDGEYSVEFRPLEEGEYEVEVTAERNGETLGSDKTYLYTAPSDDEYFSASRRTQTLRRIADETGGRFYTPEDVSSLPEDIRVTGAGVTLIEELDLWDMPFLFLLLLMFMGAEWGFRRIRGLI</sequence>
<keyword evidence="1" id="KW-1133">Transmembrane helix</keyword>
<feature type="domain" description="Putative glutamine amidotransferase" evidence="2">
    <location>
        <begin position="408"/>
        <end position="502"/>
    </location>
</feature>
<evidence type="ECO:0000256" key="1">
    <source>
        <dbReference type="SAM" id="Phobius"/>
    </source>
</evidence>
<dbReference type="SUPFAM" id="SSF52317">
    <property type="entry name" value="Class I glutamine amidotransferase-like"/>
    <property type="match status" value="1"/>
</dbReference>
<dbReference type="InterPro" id="IPR014756">
    <property type="entry name" value="Ig_E-set"/>
</dbReference>
<reference evidence="3" key="1">
    <citation type="submission" date="2018-05" db="EMBL/GenBank/DDBJ databases">
        <authorList>
            <person name="Lanie J.A."/>
            <person name="Ng W.-L."/>
            <person name="Kazmierczak K.M."/>
            <person name="Andrzejewski T.M."/>
            <person name="Davidsen T.M."/>
            <person name="Wayne K.J."/>
            <person name="Tettelin H."/>
            <person name="Glass J.I."/>
            <person name="Rusch D."/>
            <person name="Podicherti R."/>
            <person name="Tsui H.-C.T."/>
            <person name="Winkler M.E."/>
        </authorList>
    </citation>
    <scope>NUCLEOTIDE SEQUENCE</scope>
</reference>
<dbReference type="Gene3D" id="2.60.40.10">
    <property type="entry name" value="Immunoglobulins"/>
    <property type="match status" value="1"/>
</dbReference>
<keyword evidence="1" id="KW-0812">Transmembrane</keyword>
<dbReference type="SUPFAM" id="SSF53300">
    <property type="entry name" value="vWA-like"/>
    <property type="match status" value="1"/>
</dbReference>
<keyword evidence="1" id="KW-0472">Membrane</keyword>
<dbReference type="PANTHER" id="PTHR37947">
    <property type="entry name" value="BLL2462 PROTEIN"/>
    <property type="match status" value="1"/>
</dbReference>
<dbReference type="InterPro" id="IPR036465">
    <property type="entry name" value="vWFA_dom_sf"/>
</dbReference>
<evidence type="ECO:0000259" key="2">
    <source>
        <dbReference type="Pfam" id="PF07090"/>
    </source>
</evidence>
<dbReference type="Gene3D" id="3.40.50.880">
    <property type="match status" value="1"/>
</dbReference>
<dbReference type="InterPro" id="IPR017868">
    <property type="entry name" value="Filamin/ABP280_repeat-like"/>
</dbReference>
<feature type="transmembrane region" description="Helical" evidence="1">
    <location>
        <begin position="31"/>
        <end position="50"/>
    </location>
</feature>
<dbReference type="Pfam" id="PF07090">
    <property type="entry name" value="GATase1_like"/>
    <property type="match status" value="1"/>
</dbReference>
<gene>
    <name evidence="3" type="ORF">METZ01_LOCUS21046</name>
</gene>
<dbReference type="InterPro" id="IPR010768">
    <property type="entry name" value="GATase1-like"/>
</dbReference>
<dbReference type="EMBL" id="UINC01001033">
    <property type="protein sequence ID" value="SUZ68192.1"/>
    <property type="molecule type" value="Genomic_DNA"/>
</dbReference>
<evidence type="ECO:0000313" key="3">
    <source>
        <dbReference type="EMBL" id="SUZ68192.1"/>
    </source>
</evidence>
<name>A0A381PME7_9ZZZZ</name>
<dbReference type="PROSITE" id="PS50194">
    <property type="entry name" value="FILAMIN_REPEAT"/>
    <property type="match status" value="1"/>
</dbReference>
<dbReference type="CDD" id="cd00198">
    <property type="entry name" value="vWFA"/>
    <property type="match status" value="1"/>
</dbReference>
<dbReference type="InterPro" id="IPR029062">
    <property type="entry name" value="Class_I_gatase-like"/>
</dbReference>
<dbReference type="Gene3D" id="3.40.50.410">
    <property type="entry name" value="von Willebrand factor, type A domain"/>
    <property type="match status" value="1"/>
</dbReference>
<organism evidence="3">
    <name type="scientific">marine metagenome</name>
    <dbReference type="NCBI Taxonomy" id="408172"/>
    <lineage>
        <taxon>unclassified sequences</taxon>
        <taxon>metagenomes</taxon>
        <taxon>ecological metagenomes</taxon>
    </lineage>
</organism>
<feature type="transmembrane region" description="Helical" evidence="1">
    <location>
        <begin position="62"/>
        <end position="84"/>
    </location>
</feature>
<dbReference type="InterPro" id="IPR013783">
    <property type="entry name" value="Ig-like_fold"/>
</dbReference>